<reference evidence="2" key="1">
    <citation type="submission" date="2014-11" db="EMBL/GenBank/DDBJ databases">
        <authorList>
            <person name="Amaro Gonzalez C."/>
        </authorList>
    </citation>
    <scope>NUCLEOTIDE SEQUENCE</scope>
</reference>
<keyword evidence="1" id="KW-0732">Signal</keyword>
<dbReference type="EMBL" id="GBXM01001261">
    <property type="protein sequence ID" value="JAI07317.1"/>
    <property type="molecule type" value="Transcribed_RNA"/>
</dbReference>
<organism evidence="2">
    <name type="scientific">Anguilla anguilla</name>
    <name type="common">European freshwater eel</name>
    <name type="synonym">Muraena anguilla</name>
    <dbReference type="NCBI Taxonomy" id="7936"/>
    <lineage>
        <taxon>Eukaryota</taxon>
        <taxon>Metazoa</taxon>
        <taxon>Chordata</taxon>
        <taxon>Craniata</taxon>
        <taxon>Vertebrata</taxon>
        <taxon>Euteleostomi</taxon>
        <taxon>Actinopterygii</taxon>
        <taxon>Neopterygii</taxon>
        <taxon>Teleostei</taxon>
        <taxon>Anguilliformes</taxon>
        <taxon>Anguillidae</taxon>
        <taxon>Anguilla</taxon>
    </lineage>
</organism>
<proteinExistence type="predicted"/>
<protein>
    <recommendedName>
        <fullName evidence="3">Secreted protein</fullName>
    </recommendedName>
</protein>
<accession>A0A0E9XY34</accession>
<feature type="chain" id="PRO_5002435275" description="Secreted protein" evidence="1">
    <location>
        <begin position="19"/>
        <end position="78"/>
    </location>
</feature>
<name>A0A0E9XY34_ANGAN</name>
<evidence type="ECO:0000313" key="2">
    <source>
        <dbReference type="EMBL" id="JAI07317.1"/>
    </source>
</evidence>
<evidence type="ECO:0000256" key="1">
    <source>
        <dbReference type="SAM" id="SignalP"/>
    </source>
</evidence>
<dbReference type="AlphaFoldDB" id="A0A0E9XY34"/>
<sequence>MCFMFHIILILIKPFSDPHVPCGWGHCQWTQTMLGKFPPQHNRATRPSHCRGQAFRPVPFSWCTPHMHSPTCREYGER</sequence>
<feature type="signal peptide" evidence="1">
    <location>
        <begin position="1"/>
        <end position="18"/>
    </location>
</feature>
<evidence type="ECO:0008006" key="3">
    <source>
        <dbReference type="Google" id="ProtNLM"/>
    </source>
</evidence>
<reference evidence="2" key="2">
    <citation type="journal article" date="2015" name="Fish Shellfish Immunol.">
        <title>Early steps in the European eel (Anguilla anguilla)-Vibrio vulnificus interaction in the gills: Role of the RtxA13 toxin.</title>
        <authorList>
            <person name="Callol A."/>
            <person name="Pajuelo D."/>
            <person name="Ebbesson L."/>
            <person name="Teles M."/>
            <person name="MacKenzie S."/>
            <person name="Amaro C."/>
        </authorList>
    </citation>
    <scope>NUCLEOTIDE SEQUENCE</scope>
</reference>